<feature type="transmembrane region" description="Helical" evidence="1">
    <location>
        <begin position="467"/>
        <end position="485"/>
    </location>
</feature>
<sequence length="538" mass="55039">MPTLWPMLRLRLRRDRVQLPIWLLSLAAVALLAGIAVPASFGTLADREALVQIAVGTPSILMLRGEPRGPTTDALLFFSMFANLAAAVAFMSTFLAVRHSRAEEEAGRSELIGATVAGRVVPLLATVLFGVVASLAAGAAVALALVIAGLDPLGSLVTGAALAATGVAFLGVGVVAAQLMRTSRGANGLAAAVVGLAYVLRAAGDAGGTPSADGLSLTSAWPSWLSPIGWGQRARAFTENNPAPLLLSVALAGLLVAVAVLLQSRRDTGSSVFAERAGRPAAGWLLHGSLGLAWRLHWPAILGWAITGLLFGLLAGSLGETVVELMEGNPVFQSVLVGLAGGRGAIIDLFTATLFSLVGVLATVAGIQAMLRARQEEAAGVAEAMLSTSLGRIRWLFDYLIVGLAGIVLVLAAAVAGAAAGLLRSANAGDRIDSVLAAGAAQLPAALLLLSVAAVLVALLPRLSIGLSWGLLLAAVVVGQFGDLLDLPQWLRDLSPFSHTPIVAAAEVDWSGAWWMPALAVLLAAVAAVGIRRRDLAL</sequence>
<feature type="transmembrane region" description="Helical" evidence="1">
    <location>
        <begin position="243"/>
        <end position="262"/>
    </location>
</feature>
<feature type="transmembrane region" description="Helical" evidence="1">
    <location>
        <begin position="513"/>
        <end position="531"/>
    </location>
</feature>
<feature type="transmembrane region" description="Helical" evidence="1">
    <location>
        <begin position="345"/>
        <end position="367"/>
    </location>
</feature>
<keyword evidence="1" id="KW-1133">Transmembrane helix</keyword>
<name>A0A2S3ZIG1_9MICO</name>
<keyword evidence="1" id="KW-0472">Membrane</keyword>
<keyword evidence="1" id="KW-0812">Transmembrane</keyword>
<proteinExistence type="predicted"/>
<feature type="transmembrane region" description="Helical" evidence="1">
    <location>
        <begin position="296"/>
        <end position="318"/>
    </location>
</feature>
<feature type="transmembrane region" description="Helical" evidence="1">
    <location>
        <begin position="186"/>
        <end position="204"/>
    </location>
</feature>
<accession>A0A2S3ZIG1</accession>
<feature type="transmembrane region" description="Helical" evidence="1">
    <location>
        <begin position="117"/>
        <end position="150"/>
    </location>
</feature>
<feature type="transmembrane region" description="Helical" evidence="1">
    <location>
        <begin position="435"/>
        <end position="460"/>
    </location>
</feature>
<dbReference type="EMBL" id="PPXD01000008">
    <property type="protein sequence ID" value="POH66961.1"/>
    <property type="molecule type" value="Genomic_DNA"/>
</dbReference>
<gene>
    <name evidence="2" type="ORF">C3B61_07825</name>
</gene>
<evidence type="ECO:0000313" key="2">
    <source>
        <dbReference type="EMBL" id="POH66961.1"/>
    </source>
</evidence>
<dbReference type="Proteomes" id="UP000237340">
    <property type="component" value="Unassembled WGS sequence"/>
</dbReference>
<protein>
    <submittedName>
        <fullName evidence="2">Polyketide antibiotic transporter</fullName>
    </submittedName>
</protein>
<evidence type="ECO:0000256" key="1">
    <source>
        <dbReference type="SAM" id="Phobius"/>
    </source>
</evidence>
<feature type="transmembrane region" description="Helical" evidence="1">
    <location>
        <begin position="399"/>
        <end position="423"/>
    </location>
</feature>
<comment type="caution">
    <text evidence="2">The sequence shown here is derived from an EMBL/GenBank/DDBJ whole genome shotgun (WGS) entry which is preliminary data.</text>
</comment>
<keyword evidence="3" id="KW-1185">Reference proteome</keyword>
<reference evidence="2 3" key="1">
    <citation type="submission" date="2018-01" db="EMBL/GenBank/DDBJ databases">
        <title>Cryobacterium sp. nov., from glaciers in China.</title>
        <authorList>
            <person name="Liu Q."/>
            <person name="Xin Y.-H."/>
        </authorList>
    </citation>
    <scope>NUCLEOTIDE SEQUENCE [LARGE SCALE GENOMIC DNA]</scope>
    <source>
        <strain evidence="2 3">TMN-42</strain>
    </source>
</reference>
<feature type="transmembrane region" description="Helical" evidence="1">
    <location>
        <begin position="74"/>
        <end position="97"/>
    </location>
</feature>
<organism evidence="2 3">
    <name type="scientific">Cryobacterium zongtaii</name>
    <dbReference type="NCBI Taxonomy" id="1259217"/>
    <lineage>
        <taxon>Bacteria</taxon>
        <taxon>Bacillati</taxon>
        <taxon>Actinomycetota</taxon>
        <taxon>Actinomycetes</taxon>
        <taxon>Micrococcales</taxon>
        <taxon>Microbacteriaceae</taxon>
        <taxon>Cryobacterium</taxon>
    </lineage>
</organism>
<evidence type="ECO:0000313" key="3">
    <source>
        <dbReference type="Proteomes" id="UP000237340"/>
    </source>
</evidence>
<dbReference type="AlphaFoldDB" id="A0A2S3ZIG1"/>
<feature type="transmembrane region" description="Helical" evidence="1">
    <location>
        <begin position="156"/>
        <end position="179"/>
    </location>
</feature>
<feature type="transmembrane region" description="Helical" evidence="1">
    <location>
        <begin position="21"/>
        <end position="41"/>
    </location>
</feature>